<dbReference type="Proteomes" id="UP000194137">
    <property type="component" value="Chromosome"/>
</dbReference>
<organism evidence="1 2">
    <name type="scientific">Pseudorhodoplanes sinuspersici</name>
    <dbReference type="NCBI Taxonomy" id="1235591"/>
    <lineage>
        <taxon>Bacteria</taxon>
        <taxon>Pseudomonadati</taxon>
        <taxon>Pseudomonadota</taxon>
        <taxon>Alphaproteobacteria</taxon>
        <taxon>Hyphomicrobiales</taxon>
        <taxon>Pseudorhodoplanes</taxon>
    </lineage>
</organism>
<keyword evidence="2" id="KW-1185">Reference proteome</keyword>
<sequence>MSAYKFKKSQCVTVPATGGVQGRISGRSDFVDAPNAYKVSWLNEKLQIVDGIFTEQQLVDAGNAAVTGGRSS</sequence>
<dbReference type="KEGG" id="psin:CAK95_24515"/>
<proteinExistence type="predicted"/>
<name>A0A1W6ZWY4_9HYPH</name>
<dbReference type="STRING" id="1235591.CAK95_24515"/>
<accession>A0A1W6ZWY4</accession>
<dbReference type="AlphaFoldDB" id="A0A1W6ZWY4"/>
<dbReference type="RefSeq" id="WP_086090302.1">
    <property type="nucleotide sequence ID" value="NZ_CP021112.1"/>
</dbReference>
<evidence type="ECO:0000313" key="1">
    <source>
        <dbReference type="EMBL" id="ARQ01907.1"/>
    </source>
</evidence>
<gene>
    <name evidence="1" type="ORF">CAK95_24515</name>
</gene>
<evidence type="ECO:0000313" key="2">
    <source>
        <dbReference type="Proteomes" id="UP000194137"/>
    </source>
</evidence>
<reference evidence="1 2" key="1">
    <citation type="submission" date="2017-05" db="EMBL/GenBank/DDBJ databases">
        <title>Full genome sequence of Pseudorhodoplanes sinuspersici.</title>
        <authorList>
            <person name="Dastgheib S.M.M."/>
            <person name="Shavandi M."/>
            <person name="Tirandaz H."/>
        </authorList>
    </citation>
    <scope>NUCLEOTIDE SEQUENCE [LARGE SCALE GENOMIC DNA]</scope>
    <source>
        <strain evidence="1 2">RIPI110</strain>
    </source>
</reference>
<protein>
    <submittedName>
        <fullName evidence="1">Uncharacterized protein</fullName>
    </submittedName>
</protein>
<dbReference type="EMBL" id="CP021112">
    <property type="protein sequence ID" value="ARQ01907.1"/>
    <property type="molecule type" value="Genomic_DNA"/>
</dbReference>